<protein>
    <submittedName>
        <fullName evidence="4">Putative secreted protein</fullName>
    </submittedName>
</protein>
<accession>A0A859I9B2</accession>
<dbReference type="KEGG" id="rphy:RP166_2060"/>
<dbReference type="AlphaFoldDB" id="A0A859I9B2"/>
<organism evidence="4 5">
    <name type="scientific">Rapeseed phyllody phytoplasma</name>
    <dbReference type="NCBI Taxonomy" id="2490543"/>
    <lineage>
        <taxon>Bacteria</taxon>
        <taxon>Bacillati</taxon>
        <taxon>Mycoplasmatota</taxon>
        <taxon>Mollicutes</taxon>
        <taxon>Acholeplasmatales</taxon>
        <taxon>Acholeplasmataceae</taxon>
        <taxon>Candidatus Phytoplasma</taxon>
        <taxon>16SrI (Aster yellows group)</taxon>
    </lineage>
</organism>
<dbReference type="EMBL" id="CP055264">
    <property type="protein sequence ID" value="QKX95166.1"/>
    <property type="molecule type" value="Genomic_DNA"/>
</dbReference>
<dbReference type="Pfam" id="PF12113">
    <property type="entry name" value="SVM_signal"/>
    <property type="match status" value="1"/>
</dbReference>
<sequence length="173" mass="20545">MIKLQNQFKIISFCLFVLLGLLLITNNHKIMGMGNNNSSNELNDLNEKLNKLLEEQEQIIAKIVNIEHHEEIMSEFFDNKVRSNYKAINEVKERIHILTERQIIDEKMNDFIDKRNDVIIQILNSNDSVRVQTFLELIHLNRQVDCLNRREQRLNNFLKIYQKDNQNNASTSY</sequence>
<keyword evidence="1" id="KW-0175">Coiled coil</keyword>
<evidence type="ECO:0000259" key="2">
    <source>
        <dbReference type="Pfam" id="PF12113"/>
    </source>
</evidence>
<dbReference type="EMBL" id="CP055264">
    <property type="protein sequence ID" value="QKX95204.1"/>
    <property type="molecule type" value="Genomic_DNA"/>
</dbReference>
<dbReference type="InterPro" id="IPR021970">
    <property type="entry name" value="SVM_signal"/>
</dbReference>
<evidence type="ECO:0000313" key="4">
    <source>
        <dbReference type="EMBL" id="QKX95204.1"/>
    </source>
</evidence>
<evidence type="ECO:0000256" key="1">
    <source>
        <dbReference type="SAM" id="Coils"/>
    </source>
</evidence>
<evidence type="ECO:0000313" key="3">
    <source>
        <dbReference type="EMBL" id="QKX95166.1"/>
    </source>
</evidence>
<evidence type="ECO:0000313" key="5">
    <source>
        <dbReference type="Proteomes" id="UP000509122"/>
    </source>
</evidence>
<name>A0A859I9B2_9MOLU</name>
<reference evidence="4 5" key="1">
    <citation type="submission" date="2020-06" db="EMBL/GenBank/DDBJ databases">
        <title>Complete genome sequence of Candidatus Phytoplasma asteris RP166.</title>
        <authorList>
            <person name="Cho S.-T."/>
            <person name="Zwolinska A."/>
            <person name="Huang W."/>
            <person name="Wouters R."/>
            <person name="Hogenhout S.A."/>
            <person name="Kuo C.-H."/>
        </authorList>
    </citation>
    <scope>NUCLEOTIDE SEQUENCE [LARGE SCALE GENOMIC DNA]</scope>
    <source>
        <strain evidence="4">RP166</strain>
    </source>
</reference>
<gene>
    <name evidence="3" type="ORF">RP166_1640</name>
    <name evidence="4" type="ORF">RP166_2060</name>
</gene>
<dbReference type="KEGG" id="rphy:RP166_1640"/>
<proteinExistence type="predicted"/>
<dbReference type="Proteomes" id="UP000509122">
    <property type="component" value="Chromosome"/>
</dbReference>
<feature type="domain" description="Sequence-variable mosaic (SVM) signal sequence" evidence="2">
    <location>
        <begin position="1"/>
        <end position="33"/>
    </location>
</feature>
<feature type="coiled-coil region" evidence="1">
    <location>
        <begin position="35"/>
        <end position="66"/>
    </location>
</feature>